<dbReference type="InterPro" id="IPR027961">
    <property type="entry name" value="DUF4442"/>
</dbReference>
<dbReference type="SUPFAM" id="SSF54637">
    <property type="entry name" value="Thioesterase/thiol ester dehydrase-isomerase"/>
    <property type="match status" value="1"/>
</dbReference>
<dbReference type="EMBL" id="JAKLTR010000021">
    <property type="protein sequence ID" value="MCG2617426.1"/>
    <property type="molecule type" value="Genomic_DNA"/>
</dbReference>
<keyword evidence="2" id="KW-1185">Reference proteome</keyword>
<gene>
    <name evidence="1" type="ORF">LZZ85_24220</name>
</gene>
<dbReference type="Proteomes" id="UP001165367">
    <property type="component" value="Unassembled WGS sequence"/>
</dbReference>
<accession>A0ABS9KYM8</accession>
<protein>
    <submittedName>
        <fullName evidence="1">DUF4442 domain-containing protein</fullName>
    </submittedName>
</protein>
<dbReference type="Gene3D" id="3.10.129.10">
    <property type="entry name" value="Hotdog Thioesterase"/>
    <property type="match status" value="1"/>
</dbReference>
<organism evidence="1 2">
    <name type="scientific">Terrimonas ginsenosidimutans</name>
    <dbReference type="NCBI Taxonomy" id="2908004"/>
    <lineage>
        <taxon>Bacteria</taxon>
        <taxon>Pseudomonadati</taxon>
        <taxon>Bacteroidota</taxon>
        <taxon>Chitinophagia</taxon>
        <taxon>Chitinophagales</taxon>
        <taxon>Chitinophagaceae</taxon>
        <taxon>Terrimonas</taxon>
    </lineage>
</organism>
<evidence type="ECO:0000313" key="1">
    <source>
        <dbReference type="EMBL" id="MCG2617426.1"/>
    </source>
</evidence>
<dbReference type="InterPro" id="IPR029069">
    <property type="entry name" value="HotDog_dom_sf"/>
</dbReference>
<sequence length="162" mass="18398">MNEHTSSFIRLLTNPLKFRLFLLAKLPSAFFSGVRVRYMDEKRCEASVPYKWFSQNPFRSTYFACLAMAGELTTGALGMAHIYKRKPSVSMLVVKMEAAYFKKATGRTTFTCEDGEQFRQAIEDAIAANESRTVEAKTTGRNKEGEVVCEMMVTWSFKAKSK</sequence>
<dbReference type="Pfam" id="PF14539">
    <property type="entry name" value="DUF4442"/>
    <property type="match status" value="1"/>
</dbReference>
<name>A0ABS9KYM8_9BACT</name>
<reference evidence="1" key="1">
    <citation type="submission" date="2022-01" db="EMBL/GenBank/DDBJ databases">
        <authorList>
            <person name="Jo J.-H."/>
            <person name="Im W.-T."/>
        </authorList>
    </citation>
    <scope>NUCLEOTIDE SEQUENCE</scope>
    <source>
        <strain evidence="1">NA20</strain>
    </source>
</reference>
<comment type="caution">
    <text evidence="1">The sequence shown here is derived from an EMBL/GenBank/DDBJ whole genome shotgun (WGS) entry which is preliminary data.</text>
</comment>
<dbReference type="RefSeq" id="WP_237876177.1">
    <property type="nucleotide sequence ID" value="NZ_JAKLTR010000021.1"/>
</dbReference>
<proteinExistence type="predicted"/>
<evidence type="ECO:0000313" key="2">
    <source>
        <dbReference type="Proteomes" id="UP001165367"/>
    </source>
</evidence>